<dbReference type="InterPro" id="IPR009739">
    <property type="entry name" value="LprI-like_N"/>
</dbReference>
<proteinExistence type="predicted"/>
<feature type="signal peptide" evidence="1">
    <location>
        <begin position="1"/>
        <end position="16"/>
    </location>
</feature>
<sequence length="137" mass="14505">MLALSLIAALAMTAPATDGKPDPTEAALAACLAKDGNASTAGQTGCEDEAARAYDRRMNAAYTALLRRLPAGAGAQLRAAQRSWIAFRDAEMKASSAFFETRQGTMYVPMQAADATALIRDRALALEGKLRILQIDD</sequence>
<gene>
    <name evidence="3" type="ORF">TPR58_19905</name>
</gene>
<keyword evidence="1" id="KW-0732">Signal</keyword>
<evidence type="ECO:0000256" key="1">
    <source>
        <dbReference type="SAM" id="SignalP"/>
    </source>
</evidence>
<dbReference type="Pfam" id="PF07007">
    <property type="entry name" value="LprI"/>
    <property type="match status" value="1"/>
</dbReference>
<feature type="chain" id="PRO_5046160191" evidence="1">
    <location>
        <begin position="17"/>
        <end position="137"/>
    </location>
</feature>
<reference evidence="3 4" key="1">
    <citation type="submission" date="2024-05" db="EMBL/GenBank/DDBJ databases">
        <title>Sphingomonas sp. HF-S3 16S ribosomal RNA gene Genome sequencing and assembly.</title>
        <authorList>
            <person name="Lee H."/>
        </authorList>
    </citation>
    <scope>NUCLEOTIDE SEQUENCE [LARGE SCALE GENOMIC DNA]</scope>
    <source>
        <strain evidence="3 4">HF-S3</strain>
    </source>
</reference>
<evidence type="ECO:0000259" key="2">
    <source>
        <dbReference type="Pfam" id="PF07007"/>
    </source>
</evidence>
<accession>A0ABV0BD27</accession>
<protein>
    <submittedName>
        <fullName evidence="3">Lysozyme inhibitor LprI family protein</fullName>
    </submittedName>
</protein>
<organism evidence="3 4">
    <name type="scientific">Sphingomonas rustica</name>
    <dbReference type="NCBI Taxonomy" id="3103142"/>
    <lineage>
        <taxon>Bacteria</taxon>
        <taxon>Pseudomonadati</taxon>
        <taxon>Pseudomonadota</taxon>
        <taxon>Alphaproteobacteria</taxon>
        <taxon>Sphingomonadales</taxon>
        <taxon>Sphingomonadaceae</taxon>
        <taxon>Sphingomonas</taxon>
    </lineage>
</organism>
<comment type="caution">
    <text evidence="3">The sequence shown here is derived from an EMBL/GenBank/DDBJ whole genome shotgun (WGS) entry which is preliminary data.</text>
</comment>
<evidence type="ECO:0000313" key="4">
    <source>
        <dbReference type="Proteomes" id="UP001427805"/>
    </source>
</evidence>
<dbReference type="RefSeq" id="WP_346248497.1">
    <property type="nucleotide sequence ID" value="NZ_JBDIZK010000014.1"/>
</dbReference>
<feature type="domain" description="Lysozyme inhibitor LprI-like N-terminal" evidence="2">
    <location>
        <begin position="31"/>
        <end position="126"/>
    </location>
</feature>
<keyword evidence="4" id="KW-1185">Reference proteome</keyword>
<dbReference type="Proteomes" id="UP001427805">
    <property type="component" value="Unassembled WGS sequence"/>
</dbReference>
<dbReference type="EMBL" id="JBDIZK010000014">
    <property type="protein sequence ID" value="MEN3749450.1"/>
    <property type="molecule type" value="Genomic_DNA"/>
</dbReference>
<name>A0ABV0BD27_9SPHN</name>
<dbReference type="Gene3D" id="1.20.1270.180">
    <property type="match status" value="1"/>
</dbReference>
<evidence type="ECO:0000313" key="3">
    <source>
        <dbReference type="EMBL" id="MEN3749450.1"/>
    </source>
</evidence>